<organism evidence="5 6">
    <name type="scientific">Emericella nidulans (strain FGSC A4 / ATCC 38163 / CBS 112.46 / NRRL 194 / M139)</name>
    <name type="common">Aspergillus nidulans</name>
    <dbReference type="NCBI Taxonomy" id="227321"/>
    <lineage>
        <taxon>Eukaryota</taxon>
        <taxon>Fungi</taxon>
        <taxon>Dikarya</taxon>
        <taxon>Ascomycota</taxon>
        <taxon>Pezizomycotina</taxon>
        <taxon>Eurotiomycetes</taxon>
        <taxon>Eurotiomycetidae</taxon>
        <taxon>Eurotiales</taxon>
        <taxon>Aspergillaceae</taxon>
        <taxon>Aspergillus</taxon>
        <taxon>Aspergillus subgen. Nidulantes</taxon>
    </lineage>
</organism>
<dbReference type="eggNOG" id="ENOG502S6DB">
    <property type="taxonomic scope" value="Eukaryota"/>
</dbReference>
<gene>
    <name evidence="5" type="ORF">ANIA_02838</name>
</gene>
<dbReference type="EMBL" id="BN001306">
    <property type="protein sequence ID" value="CBF83902.1"/>
    <property type="molecule type" value="Genomic_DNA"/>
</dbReference>
<name>Q5B9E2_EMENI</name>
<proteinExistence type="inferred from homology"/>
<dbReference type="GeneID" id="2874125"/>
<dbReference type="AlphaFoldDB" id="Q5B9E2"/>
<evidence type="ECO:0000259" key="4">
    <source>
        <dbReference type="Pfam" id="PF00561"/>
    </source>
</evidence>
<reference evidence="6" key="2">
    <citation type="journal article" date="2009" name="Fungal Genet. Biol.">
        <title>The 2008 update of the Aspergillus nidulans genome annotation: a community effort.</title>
        <authorList>
            <person name="Wortman J.R."/>
            <person name="Gilsenan J.M."/>
            <person name="Joardar V."/>
            <person name="Deegan J."/>
            <person name="Clutterbuck J."/>
            <person name="Andersen M.R."/>
            <person name="Archer D."/>
            <person name="Bencina M."/>
            <person name="Braus G."/>
            <person name="Coutinho P."/>
            <person name="von Dohren H."/>
            <person name="Doonan J."/>
            <person name="Driessen A.J."/>
            <person name="Durek P."/>
            <person name="Espeso E."/>
            <person name="Fekete E."/>
            <person name="Flipphi M."/>
            <person name="Estrada C.G."/>
            <person name="Geysens S."/>
            <person name="Goldman G."/>
            <person name="de Groot P.W."/>
            <person name="Hansen K."/>
            <person name="Harris S.D."/>
            <person name="Heinekamp T."/>
            <person name="Helmstaedt K."/>
            <person name="Henrissat B."/>
            <person name="Hofmann G."/>
            <person name="Homan T."/>
            <person name="Horio T."/>
            <person name="Horiuchi H."/>
            <person name="James S."/>
            <person name="Jones M."/>
            <person name="Karaffa L."/>
            <person name="Karanyi Z."/>
            <person name="Kato M."/>
            <person name="Keller N."/>
            <person name="Kelly D.E."/>
            <person name="Kiel J.A."/>
            <person name="Kim J.M."/>
            <person name="van der Klei I.J."/>
            <person name="Klis F.M."/>
            <person name="Kovalchuk A."/>
            <person name="Krasevec N."/>
            <person name="Kubicek C.P."/>
            <person name="Liu B."/>
            <person name="Maccabe A."/>
            <person name="Meyer V."/>
            <person name="Mirabito P."/>
            <person name="Miskei M."/>
            <person name="Mos M."/>
            <person name="Mullins J."/>
            <person name="Nelson D.R."/>
            <person name="Nielsen J."/>
            <person name="Oakley B.R."/>
            <person name="Osmani S.A."/>
            <person name="Pakula T."/>
            <person name="Paszewski A."/>
            <person name="Paulsen I."/>
            <person name="Pilsyk S."/>
            <person name="Pocsi I."/>
            <person name="Punt P.J."/>
            <person name="Ram A.F."/>
            <person name="Ren Q."/>
            <person name="Robellet X."/>
            <person name="Robson G."/>
            <person name="Seiboth B."/>
            <person name="van Solingen P."/>
            <person name="Specht T."/>
            <person name="Sun J."/>
            <person name="Taheri-Talesh N."/>
            <person name="Takeshita N."/>
            <person name="Ussery D."/>
            <person name="vanKuyk P.A."/>
            <person name="Visser H."/>
            <person name="van de Vondervoort P.J."/>
            <person name="de Vries R.P."/>
            <person name="Walton J."/>
            <person name="Xiang X."/>
            <person name="Xiong Y."/>
            <person name="Zeng A.P."/>
            <person name="Brandt B.W."/>
            <person name="Cornell M.J."/>
            <person name="van den Hondel C.A."/>
            <person name="Visser J."/>
            <person name="Oliver S.G."/>
            <person name="Turner G."/>
        </authorList>
    </citation>
    <scope>GENOME REANNOTATION</scope>
    <source>
        <strain evidence="6">FGSC A4 / ATCC 38163 / CBS 112.46 / NRRL 194 / M139</strain>
    </source>
</reference>
<keyword evidence="6" id="KW-1185">Reference proteome</keyword>
<dbReference type="HOGENOM" id="CLU_756561_0_0_1"/>
<keyword evidence="1" id="KW-0378">Hydrolase</keyword>
<dbReference type="InterPro" id="IPR029058">
    <property type="entry name" value="AB_hydrolase_fold"/>
</dbReference>
<dbReference type="OrthoDB" id="2498029at2759"/>
<dbReference type="Gene3D" id="3.40.50.1820">
    <property type="entry name" value="alpha/beta hydrolase"/>
    <property type="match status" value="1"/>
</dbReference>
<evidence type="ECO:0000313" key="6">
    <source>
        <dbReference type="Proteomes" id="UP000000560"/>
    </source>
</evidence>
<dbReference type="GO" id="GO:0016788">
    <property type="term" value="F:hydrolase activity, acting on ester bonds"/>
    <property type="evidence" value="ECO:0007669"/>
    <property type="project" value="UniProtKB-ARBA"/>
</dbReference>
<reference evidence="6" key="1">
    <citation type="journal article" date="2005" name="Nature">
        <title>Sequencing of Aspergillus nidulans and comparative analysis with A. fumigatus and A. oryzae.</title>
        <authorList>
            <person name="Galagan J.E."/>
            <person name="Calvo S.E."/>
            <person name="Cuomo C."/>
            <person name="Ma L.J."/>
            <person name="Wortman J.R."/>
            <person name="Batzoglou S."/>
            <person name="Lee S.I."/>
            <person name="Basturkmen M."/>
            <person name="Spevak C.C."/>
            <person name="Clutterbuck J."/>
            <person name="Kapitonov V."/>
            <person name="Jurka J."/>
            <person name="Scazzocchio C."/>
            <person name="Farman M."/>
            <person name="Butler J."/>
            <person name="Purcell S."/>
            <person name="Harris S."/>
            <person name="Braus G.H."/>
            <person name="Draht O."/>
            <person name="Busch S."/>
            <person name="D'Enfert C."/>
            <person name="Bouchier C."/>
            <person name="Goldman G.H."/>
            <person name="Bell-Pedersen D."/>
            <person name="Griffiths-Jones S."/>
            <person name="Doonan J.H."/>
            <person name="Yu J."/>
            <person name="Vienken K."/>
            <person name="Pain A."/>
            <person name="Freitag M."/>
            <person name="Selker E.U."/>
            <person name="Archer D.B."/>
            <person name="Penalva M.A."/>
            <person name="Oakley B.R."/>
            <person name="Momany M."/>
            <person name="Tanaka T."/>
            <person name="Kumagai T."/>
            <person name="Asai K."/>
            <person name="Machida M."/>
            <person name="Nierman W.C."/>
            <person name="Denning D.W."/>
            <person name="Caddick M."/>
            <person name="Hynes M."/>
            <person name="Paoletti M."/>
            <person name="Fischer R."/>
            <person name="Miller B."/>
            <person name="Dyer P."/>
            <person name="Sachs M.S."/>
            <person name="Osmani S.A."/>
            <person name="Birren B.W."/>
        </authorList>
    </citation>
    <scope>NUCLEOTIDE SEQUENCE [LARGE SCALE GENOMIC DNA]</scope>
    <source>
        <strain evidence="6">FGSC A4 / ATCC 38163 / CBS 112.46 / NRRL 194 / M139</strain>
    </source>
</reference>
<dbReference type="PANTHER" id="PTHR22946">
    <property type="entry name" value="DIENELACTONE HYDROLASE DOMAIN-CONTAINING PROTEIN-RELATED"/>
    <property type="match status" value="1"/>
</dbReference>
<comment type="similarity">
    <text evidence="2">Belongs to the AB hydrolase superfamily. FUS2 hydrolase family.</text>
</comment>
<dbReference type="Proteomes" id="UP000000560">
    <property type="component" value="Chromosome VI"/>
</dbReference>
<evidence type="ECO:0000256" key="2">
    <source>
        <dbReference type="ARBA" id="ARBA00038115"/>
    </source>
</evidence>
<feature type="domain" description="AB hydrolase-1" evidence="4">
    <location>
        <begin position="64"/>
        <end position="162"/>
    </location>
</feature>
<evidence type="ECO:0000313" key="5">
    <source>
        <dbReference type="EMBL" id="CBF83902.1"/>
    </source>
</evidence>
<dbReference type="InterPro" id="IPR000073">
    <property type="entry name" value="AB_hydrolase_1"/>
</dbReference>
<dbReference type="Pfam" id="PF00561">
    <property type="entry name" value="Abhydrolase_1"/>
    <property type="match status" value="1"/>
</dbReference>
<protein>
    <recommendedName>
        <fullName evidence="4">AB hydrolase-1 domain-containing protein</fullName>
    </recommendedName>
</protein>
<sequence>MATLSKHHLQPLGPIHPPRLGSARANEVDAQPIFIPVHDPLDHEAPAILHSPRDYDAAEARNSAVILVSGAGGGVSGPSGIYPSLADKLAILLGVHVVRLDYRVAARTDYCVPDIAATMDYLQDNHGSTRFVVVGWSFGGSPCFTIAAQQPDRVLGVATVASQTAQTSGVRKLSPRPLLVLHGSGDTCLPQRCSESLYQQYGDDPSGSREIKIFKGDNHGLSRNAPEAEGMLLVFAAKALGLEDELTAASVRIAAQDWVGSEGERMKEMAEGHDFEGGEALNHNSITSPQALFDHVEREDRQGGSGLSGIAGSYELYSLSHRQRMAHLPTARTYFADAIAPEGFYLVYMTIVRKQKTARMYLKLDL</sequence>
<dbReference type="RefSeq" id="XP_660442.1">
    <property type="nucleotide sequence ID" value="XM_655350.1"/>
</dbReference>
<dbReference type="KEGG" id="ani:ANIA_02838"/>
<evidence type="ECO:0000256" key="1">
    <source>
        <dbReference type="ARBA" id="ARBA00022801"/>
    </source>
</evidence>
<dbReference type="ESTHER" id="emeni-q5b9e2">
    <property type="family name" value="AlphaBeta_hydrolase"/>
</dbReference>
<accession>Q5B9E2</accession>
<dbReference type="InterPro" id="IPR050261">
    <property type="entry name" value="FrsA_esterase"/>
</dbReference>
<dbReference type="SUPFAM" id="SSF53474">
    <property type="entry name" value="alpha/beta-Hydrolases"/>
    <property type="match status" value="1"/>
</dbReference>
<dbReference type="OMA" id="YPARNKY"/>
<dbReference type="InParanoid" id="Q5B9E2"/>
<accession>C8VJE9</accession>
<dbReference type="PANTHER" id="PTHR22946:SF9">
    <property type="entry name" value="POLYKETIDE TRANSFERASE AF380"/>
    <property type="match status" value="1"/>
</dbReference>
<feature type="region of interest" description="Disordered" evidence="3">
    <location>
        <begin position="1"/>
        <end position="21"/>
    </location>
</feature>
<evidence type="ECO:0000256" key="3">
    <source>
        <dbReference type="SAM" id="MobiDB-lite"/>
    </source>
</evidence>